<feature type="signal peptide" evidence="4">
    <location>
        <begin position="1"/>
        <end position="22"/>
    </location>
</feature>
<evidence type="ECO:0000256" key="1">
    <source>
        <dbReference type="ARBA" id="ARBA00010062"/>
    </source>
</evidence>
<proteinExistence type="inferred from homology"/>
<keyword evidence="3" id="KW-0029">Amino-acid transport</keyword>
<comment type="similarity">
    <text evidence="1">Belongs to the leucine-binding protein family.</text>
</comment>
<dbReference type="InterPro" id="IPR028082">
    <property type="entry name" value="Peripla_BP_I"/>
</dbReference>
<evidence type="ECO:0000256" key="2">
    <source>
        <dbReference type="ARBA" id="ARBA00022729"/>
    </source>
</evidence>
<dbReference type="InterPro" id="IPR028081">
    <property type="entry name" value="Leu-bd"/>
</dbReference>
<dbReference type="EMBL" id="LAJE02000244">
    <property type="protein sequence ID" value="OEO29936.1"/>
    <property type="molecule type" value="Genomic_DNA"/>
</dbReference>
<evidence type="ECO:0000259" key="5">
    <source>
        <dbReference type="Pfam" id="PF13458"/>
    </source>
</evidence>
<dbReference type="Proteomes" id="UP000095463">
    <property type="component" value="Unassembled WGS sequence"/>
</dbReference>
<dbReference type="Pfam" id="PF13458">
    <property type="entry name" value="Peripla_BP_6"/>
    <property type="match status" value="1"/>
</dbReference>
<comment type="caution">
    <text evidence="6">The sequence shown here is derived from an EMBL/GenBank/DDBJ whole genome shotgun (WGS) entry which is preliminary data.</text>
</comment>
<dbReference type="PROSITE" id="PS51257">
    <property type="entry name" value="PROKAR_LIPOPROTEIN"/>
    <property type="match status" value="1"/>
</dbReference>
<dbReference type="PANTHER" id="PTHR30483">
    <property type="entry name" value="LEUCINE-SPECIFIC-BINDING PROTEIN"/>
    <property type="match status" value="1"/>
</dbReference>
<keyword evidence="3" id="KW-0813">Transport</keyword>
<evidence type="ECO:0000256" key="3">
    <source>
        <dbReference type="ARBA" id="ARBA00022970"/>
    </source>
</evidence>
<dbReference type="CDD" id="cd06339">
    <property type="entry name" value="PBP1_YraM_LppC_lipoprotein-like"/>
    <property type="match status" value="1"/>
</dbReference>
<dbReference type="AlphaFoldDB" id="A0A1E5XMU3"/>
<dbReference type="SUPFAM" id="SSF53822">
    <property type="entry name" value="Periplasmic binding protein-like I"/>
    <property type="match status" value="1"/>
</dbReference>
<dbReference type="GO" id="GO:0006865">
    <property type="term" value="P:amino acid transport"/>
    <property type="evidence" value="ECO:0007669"/>
    <property type="project" value="UniProtKB-KW"/>
</dbReference>
<evidence type="ECO:0000256" key="4">
    <source>
        <dbReference type="SAM" id="SignalP"/>
    </source>
</evidence>
<name>A0A1E5XMU3_9HYPH</name>
<keyword evidence="2 4" id="KW-0732">Signal</keyword>
<reference evidence="6 7" key="1">
    <citation type="journal article" date="2015" name="Genome Announc.">
        <title>Genome Assemblies of Three Soil-Associated Devosia species: D. insulae, D. limi, and D. soli.</title>
        <authorList>
            <person name="Hassan Y.I."/>
            <person name="Lepp D."/>
            <person name="Zhou T."/>
        </authorList>
    </citation>
    <scope>NUCLEOTIDE SEQUENCE [LARGE SCALE GENOMIC DNA]</scope>
    <source>
        <strain evidence="6 7">DS-56</strain>
    </source>
</reference>
<protein>
    <recommendedName>
        <fullName evidence="5">Leucine-binding protein domain-containing protein</fullName>
    </recommendedName>
</protein>
<accession>A0A1E5XMU3</accession>
<organism evidence="6 7">
    <name type="scientific">Devosia insulae DS-56</name>
    <dbReference type="NCBI Taxonomy" id="1116389"/>
    <lineage>
        <taxon>Bacteria</taxon>
        <taxon>Pseudomonadati</taxon>
        <taxon>Pseudomonadota</taxon>
        <taxon>Alphaproteobacteria</taxon>
        <taxon>Hyphomicrobiales</taxon>
        <taxon>Devosiaceae</taxon>
        <taxon>Devosia</taxon>
    </lineage>
</organism>
<dbReference type="Gene3D" id="3.40.50.2300">
    <property type="match status" value="2"/>
</dbReference>
<feature type="domain" description="Leucine-binding protein" evidence="5">
    <location>
        <begin position="51"/>
        <end position="340"/>
    </location>
</feature>
<dbReference type="PANTHER" id="PTHR30483:SF6">
    <property type="entry name" value="PERIPLASMIC BINDING PROTEIN OF ABC TRANSPORTER FOR NATURAL AMINO ACIDS"/>
    <property type="match status" value="1"/>
</dbReference>
<sequence length="392" mass="40046">MLTGLRSIGLGLAAAALLSACSAGNFNFGPGGTSGGASQPLAAGKTFGKGPVRVALLLPLTGDPNLAGVGTSMANASEMAISFVETNPNIGENITVVLKDTGATASGATQAAQQALSEGASLILGPLRADQVTAAGQVAKAAGVPMIGFSNNSGAASPGVYLLNILPESEVKRSMGYAKKLGKKAFAGVFPTTDFGRIQEGAFRQATSDLGLNARAVYNFSSEEEARNVVTQLVPMLQAGQIDALFIPDRATAPSFANLLNEAGITPGKVQLIGSADWESDQSILNTTTLAGAIFPAIDDTGYNALLPEYQAKYGSAPHKFATIAYTATILANAGSLANGTPKYDRAQLTLPAGFNGRDGVFRFLPDGRSEYALVIKQVSIGTATVAEGAKL</sequence>
<evidence type="ECO:0000313" key="7">
    <source>
        <dbReference type="Proteomes" id="UP000095463"/>
    </source>
</evidence>
<evidence type="ECO:0000313" key="6">
    <source>
        <dbReference type="EMBL" id="OEO29936.1"/>
    </source>
</evidence>
<gene>
    <name evidence="6" type="ORF">VW23_023655</name>
</gene>
<dbReference type="InterPro" id="IPR051010">
    <property type="entry name" value="BCAA_transport"/>
</dbReference>
<keyword evidence="7" id="KW-1185">Reference proteome</keyword>
<feature type="chain" id="PRO_5009190305" description="Leucine-binding protein domain-containing protein" evidence="4">
    <location>
        <begin position="23"/>
        <end position="392"/>
    </location>
</feature>